<dbReference type="AlphaFoldDB" id="A0A562J8A4"/>
<name>A0A562J8A4_9FIRM</name>
<keyword evidence="3" id="KW-1185">Reference proteome</keyword>
<organism evidence="2 3">
    <name type="scientific">Sedimentibacter saalensis</name>
    <dbReference type="NCBI Taxonomy" id="130788"/>
    <lineage>
        <taxon>Bacteria</taxon>
        <taxon>Bacillati</taxon>
        <taxon>Bacillota</taxon>
        <taxon>Tissierellia</taxon>
        <taxon>Sedimentibacter</taxon>
    </lineage>
</organism>
<proteinExistence type="predicted"/>
<dbReference type="Pfam" id="PF00395">
    <property type="entry name" value="SLH"/>
    <property type="match status" value="2"/>
</dbReference>
<gene>
    <name evidence="2" type="ORF">LY60_02367</name>
</gene>
<dbReference type="PROSITE" id="PS51272">
    <property type="entry name" value="SLH"/>
    <property type="match status" value="2"/>
</dbReference>
<sequence length="493" mass="56081">MKKGILFLTTFVLLISMLQTIAFGEVGGKFTAKYEYSQNVFTDIKDSDWYAKNVKKCYELGLMSGKKAGYFDAGGNVTLAEALAMASRAHEIYNGGDGVIDNAGTQWYDGFVIYAENNGIIKQGEFSNFNLPATREQLAYIFANILPESEYTKLNNVDYIPDIDVVGPYDRYIYFLYNAGVLTGNDEYGTFNRESNITRAEVATILIRIVSHADRITFSKDAHIYLGNNPTYEKYNFRYTSTYPGETKDLIDVNNLNVYGVFMPNGNEPDSKVFLDKVKSSDLPKNSAIYPYILSGIDNEVYEIPNYVSTSDRAFGPIKAYQSYFDEYYAMDAMISQAYDEILNIDYETISIDHFYHTVNYALWGQDVKIQLQDYIDYVKKNKIKIEGTVTPLFPIVYYDGDNVRVRTKIEYTILSSDTKLDLIFGDRNGNQGASREFYAPTEYTSQSKTIYVDIPFGYALDSSDFTLVFRLDDYLPLSKHQSGKFCVEGIEL</sequence>
<feature type="domain" description="SLH" evidence="1">
    <location>
        <begin position="156"/>
        <end position="220"/>
    </location>
</feature>
<comment type="caution">
    <text evidence="2">The sequence shown here is derived from an EMBL/GenBank/DDBJ whole genome shotgun (WGS) entry which is preliminary data.</text>
</comment>
<protein>
    <submittedName>
        <fullName evidence="2">S-layer family protein</fullName>
    </submittedName>
</protein>
<reference evidence="2 3" key="1">
    <citation type="submission" date="2019-07" db="EMBL/GenBank/DDBJ databases">
        <title>Genomic Encyclopedia of Type Strains, Phase I: the one thousand microbial genomes (KMG-I) project.</title>
        <authorList>
            <person name="Kyrpides N."/>
        </authorList>
    </citation>
    <scope>NUCLEOTIDE SEQUENCE [LARGE SCALE GENOMIC DNA]</scope>
    <source>
        <strain evidence="2 3">DSM 13558</strain>
    </source>
</reference>
<accession>A0A562J8A4</accession>
<evidence type="ECO:0000259" key="1">
    <source>
        <dbReference type="PROSITE" id="PS51272"/>
    </source>
</evidence>
<evidence type="ECO:0000313" key="3">
    <source>
        <dbReference type="Proteomes" id="UP000315343"/>
    </source>
</evidence>
<dbReference type="EMBL" id="VLKH01000006">
    <property type="protein sequence ID" value="TWH79389.1"/>
    <property type="molecule type" value="Genomic_DNA"/>
</dbReference>
<dbReference type="InterPro" id="IPR001119">
    <property type="entry name" value="SLH_dom"/>
</dbReference>
<feature type="domain" description="SLH" evidence="1">
    <location>
        <begin position="37"/>
        <end position="100"/>
    </location>
</feature>
<evidence type="ECO:0000313" key="2">
    <source>
        <dbReference type="EMBL" id="TWH79389.1"/>
    </source>
</evidence>
<dbReference type="Proteomes" id="UP000315343">
    <property type="component" value="Unassembled WGS sequence"/>
</dbReference>
<dbReference type="RefSeq" id="WP_170226192.1">
    <property type="nucleotide sequence ID" value="NZ_VLKH01000006.1"/>
</dbReference>